<evidence type="ECO:0000313" key="6">
    <source>
        <dbReference type="EMBL" id="RWR21498.1"/>
    </source>
</evidence>
<reference evidence="8 9" key="2">
    <citation type="submission" date="2019-01" db="EMBL/GenBank/DDBJ databases">
        <authorList>
            <person name="Li Y."/>
        </authorList>
    </citation>
    <scope>NUCLEOTIDE SEQUENCE [LARGE SCALE GENOMIC DNA]</scope>
    <source>
        <strain evidence="5 10">2D-5</strain>
        <strain evidence="7 9">D19-10-3-21</strain>
        <strain evidence="6 8">SK2B-1</strain>
    </source>
</reference>
<accession>A0A443J4D8</accession>
<dbReference type="InterPro" id="IPR008920">
    <property type="entry name" value="TF_FadR/GntR_C"/>
</dbReference>
<dbReference type="Proteomes" id="UP000285710">
    <property type="component" value="Unassembled WGS sequence"/>
</dbReference>
<dbReference type="GO" id="GO:0003700">
    <property type="term" value="F:DNA-binding transcription factor activity"/>
    <property type="evidence" value="ECO:0007669"/>
    <property type="project" value="InterPro"/>
</dbReference>
<dbReference type="InterPro" id="IPR011711">
    <property type="entry name" value="GntR_C"/>
</dbReference>
<sequence>MPPRAVIKENLSEQIYRSLRLSLMDGEYRPGERLTISAVAEHYGTSITPVREAIFRLASERALEVKAATSVIVPNLTTRDLREIVAIRKDLEGMAAYRTGQIATARMIEELEAQNALFSKAAAQSPREAAQANRDFHFMILRFSEMPYVEAICENMWTLMGPFLRTFHEEIPIRRLTADNHQHFRFLSAVHAGDPVGAREAMQADIAWSEELILRREELAEREAKKPR</sequence>
<dbReference type="GO" id="GO:0003677">
    <property type="term" value="F:DNA binding"/>
    <property type="evidence" value="ECO:0007669"/>
    <property type="project" value="UniProtKB-KW"/>
</dbReference>
<accession>A0A443JLX0</accession>
<dbReference type="InterPro" id="IPR000524">
    <property type="entry name" value="Tscrpt_reg_HTH_GntR"/>
</dbReference>
<dbReference type="Pfam" id="PF00392">
    <property type="entry name" value="GntR"/>
    <property type="match status" value="1"/>
</dbReference>
<comment type="caution">
    <text evidence="7">The sequence shown here is derived from an EMBL/GenBank/DDBJ whole genome shotgun (WGS) entry which is preliminary data.</text>
</comment>
<gene>
    <name evidence="6" type="ORF">D2T30_09200</name>
    <name evidence="7" type="ORF">D2T31_13980</name>
    <name evidence="5" type="ORF">D2T33_00070</name>
</gene>
<dbReference type="PROSITE" id="PS50949">
    <property type="entry name" value="HTH_GNTR"/>
    <property type="match status" value="1"/>
</dbReference>
<evidence type="ECO:0000313" key="8">
    <source>
        <dbReference type="Proteomes" id="UP000284476"/>
    </source>
</evidence>
<dbReference type="InterPro" id="IPR036390">
    <property type="entry name" value="WH_DNA-bd_sf"/>
</dbReference>
<evidence type="ECO:0000256" key="2">
    <source>
        <dbReference type="ARBA" id="ARBA00023125"/>
    </source>
</evidence>
<dbReference type="Proteomes" id="UP000285295">
    <property type="component" value="Unassembled WGS sequence"/>
</dbReference>
<feature type="domain" description="HTH gntR-type" evidence="4">
    <location>
        <begin position="9"/>
        <end position="76"/>
    </location>
</feature>
<reference evidence="8 9" key="1">
    <citation type="submission" date="2019-01" db="EMBL/GenBank/DDBJ databases">
        <title>Sinorhodobacter populi sp. nov. isolated from the symptomatic bark tissue of Populus euramericana canker.</title>
        <authorList>
            <person name="Xu G."/>
        </authorList>
    </citation>
    <scope>NUCLEOTIDE SEQUENCE [LARGE SCALE GENOMIC DNA]</scope>
    <source>
        <strain evidence="5 10">2D-5</strain>
        <strain evidence="7 9">D19-10-3-21</strain>
        <strain evidence="6 8">SK2B-1</strain>
    </source>
</reference>
<protein>
    <submittedName>
        <fullName evidence="7">GntR family transcriptional regulator</fullName>
    </submittedName>
</protein>
<dbReference type="EMBL" id="SAUZ01000009">
    <property type="protein sequence ID" value="RWR21498.1"/>
    <property type="molecule type" value="Genomic_DNA"/>
</dbReference>
<keyword evidence="2" id="KW-0238">DNA-binding</keyword>
<organism evidence="7 9">
    <name type="scientific">Paenirhodobacter populi</name>
    <dbReference type="NCBI Taxonomy" id="2306993"/>
    <lineage>
        <taxon>Bacteria</taxon>
        <taxon>Pseudomonadati</taxon>
        <taxon>Pseudomonadota</taxon>
        <taxon>Alphaproteobacteria</taxon>
        <taxon>Rhodobacterales</taxon>
        <taxon>Rhodobacter group</taxon>
        <taxon>Paenirhodobacter</taxon>
    </lineage>
</organism>
<dbReference type="PANTHER" id="PTHR43537:SF39">
    <property type="entry name" value="HTH-TYPE TRANSCRIPTIONAL REGULATOR MCBR"/>
    <property type="match status" value="1"/>
</dbReference>
<evidence type="ECO:0000313" key="5">
    <source>
        <dbReference type="EMBL" id="RWR15320.1"/>
    </source>
</evidence>
<evidence type="ECO:0000313" key="10">
    <source>
        <dbReference type="Proteomes" id="UP000285710"/>
    </source>
</evidence>
<dbReference type="SMART" id="SM00345">
    <property type="entry name" value="HTH_GNTR"/>
    <property type="match status" value="1"/>
</dbReference>
<dbReference type="RefSeq" id="WP_128185966.1">
    <property type="nucleotide sequence ID" value="NZ_JBHRSO010000017.1"/>
</dbReference>
<keyword evidence="1" id="KW-0805">Transcription regulation</keyword>
<evidence type="ECO:0000313" key="9">
    <source>
        <dbReference type="Proteomes" id="UP000285295"/>
    </source>
</evidence>
<accession>A0A443K6Q7</accession>
<dbReference type="EMBL" id="SAUX01000015">
    <property type="protein sequence ID" value="RWR28458.1"/>
    <property type="molecule type" value="Genomic_DNA"/>
</dbReference>
<dbReference type="PANTHER" id="PTHR43537">
    <property type="entry name" value="TRANSCRIPTIONAL REGULATOR, GNTR FAMILY"/>
    <property type="match status" value="1"/>
</dbReference>
<dbReference type="SMART" id="SM00895">
    <property type="entry name" value="FCD"/>
    <property type="match status" value="1"/>
</dbReference>
<dbReference type="OrthoDB" id="9815654at2"/>
<dbReference type="Gene3D" id="1.10.10.10">
    <property type="entry name" value="Winged helix-like DNA-binding domain superfamily/Winged helix DNA-binding domain"/>
    <property type="match status" value="1"/>
</dbReference>
<evidence type="ECO:0000259" key="4">
    <source>
        <dbReference type="PROSITE" id="PS50949"/>
    </source>
</evidence>
<evidence type="ECO:0000313" key="7">
    <source>
        <dbReference type="EMBL" id="RWR28458.1"/>
    </source>
</evidence>
<proteinExistence type="predicted"/>
<dbReference type="SUPFAM" id="SSF46785">
    <property type="entry name" value="Winged helix' DNA-binding domain"/>
    <property type="match status" value="1"/>
</dbReference>
<keyword evidence="3" id="KW-0804">Transcription</keyword>
<dbReference type="Proteomes" id="UP000284476">
    <property type="component" value="Unassembled WGS sequence"/>
</dbReference>
<dbReference type="Gene3D" id="1.20.120.530">
    <property type="entry name" value="GntR ligand-binding domain-like"/>
    <property type="match status" value="1"/>
</dbReference>
<evidence type="ECO:0000256" key="1">
    <source>
        <dbReference type="ARBA" id="ARBA00023015"/>
    </source>
</evidence>
<dbReference type="AlphaFoldDB" id="A0A443K6Q7"/>
<keyword evidence="10" id="KW-1185">Reference proteome</keyword>
<dbReference type="EMBL" id="SAUW01000001">
    <property type="protein sequence ID" value="RWR15320.1"/>
    <property type="molecule type" value="Genomic_DNA"/>
</dbReference>
<name>A0A443K6Q7_9RHOB</name>
<dbReference type="SUPFAM" id="SSF48008">
    <property type="entry name" value="GntR ligand-binding domain-like"/>
    <property type="match status" value="1"/>
</dbReference>
<dbReference type="Pfam" id="PF07729">
    <property type="entry name" value="FCD"/>
    <property type="match status" value="1"/>
</dbReference>
<dbReference type="InterPro" id="IPR036388">
    <property type="entry name" value="WH-like_DNA-bd_sf"/>
</dbReference>
<evidence type="ECO:0000256" key="3">
    <source>
        <dbReference type="ARBA" id="ARBA00023163"/>
    </source>
</evidence>